<accession>B7FFM7</accession>
<dbReference type="AlphaFoldDB" id="B7FFM7"/>
<proteinExistence type="evidence at transcript level"/>
<reference evidence="1" key="1">
    <citation type="submission" date="2008-12" db="EMBL/GenBank/DDBJ databases">
        <title>Medicago truncatula full length cdna cloning project.</title>
        <authorList>
            <person name="Moskal W."/>
            <person name="Chan A."/>
            <person name="Cheung F."/>
            <person name="Xiao Y."/>
            <person name="Town C.D."/>
        </authorList>
    </citation>
    <scope>NUCLEOTIDE SEQUENCE</scope>
</reference>
<evidence type="ECO:0000313" key="1">
    <source>
        <dbReference type="EMBL" id="ACJ83446.1"/>
    </source>
</evidence>
<organism evidence="1">
    <name type="scientific">Medicago truncatula</name>
    <name type="common">Barrel medic</name>
    <name type="synonym">Medicago tribuloides</name>
    <dbReference type="NCBI Taxonomy" id="3880"/>
    <lineage>
        <taxon>Eukaryota</taxon>
        <taxon>Viridiplantae</taxon>
        <taxon>Streptophyta</taxon>
        <taxon>Embryophyta</taxon>
        <taxon>Tracheophyta</taxon>
        <taxon>Spermatophyta</taxon>
        <taxon>Magnoliopsida</taxon>
        <taxon>eudicotyledons</taxon>
        <taxon>Gunneridae</taxon>
        <taxon>Pentapetalae</taxon>
        <taxon>rosids</taxon>
        <taxon>fabids</taxon>
        <taxon>Fabales</taxon>
        <taxon>Fabaceae</taxon>
        <taxon>Papilionoideae</taxon>
        <taxon>50 kb inversion clade</taxon>
        <taxon>NPAAA clade</taxon>
        <taxon>Hologalegina</taxon>
        <taxon>IRL clade</taxon>
        <taxon>Trifolieae</taxon>
        <taxon>Medicago</taxon>
    </lineage>
</organism>
<protein>
    <submittedName>
        <fullName evidence="1">Uncharacterized protein</fullName>
    </submittedName>
</protein>
<dbReference type="EMBL" id="BT050777">
    <property type="protein sequence ID" value="ACJ83446.1"/>
    <property type="molecule type" value="mRNA"/>
</dbReference>
<name>B7FFM7_MEDTR</name>
<sequence length="59" mass="6666">MPNLKEEKSIEGCTRRSRHECFVTLECNPVHSRHFIVSGDVFMHFICSISTTGAKHACS</sequence>